<evidence type="ECO:0000256" key="10">
    <source>
        <dbReference type="ARBA" id="ARBA00022842"/>
    </source>
</evidence>
<evidence type="ECO:0000256" key="8">
    <source>
        <dbReference type="ARBA" id="ARBA00022833"/>
    </source>
</evidence>
<evidence type="ECO:0000256" key="12">
    <source>
        <dbReference type="ARBA" id="ARBA00023125"/>
    </source>
</evidence>
<dbReference type="GO" id="GO:0008094">
    <property type="term" value="F:ATP-dependent activity, acting on DNA"/>
    <property type="evidence" value="ECO:0007669"/>
    <property type="project" value="UniProtKB-UniRule"/>
</dbReference>
<comment type="similarity">
    <text evidence="16">In the C-terminal section; belongs to the type IA topoisomerase family.</text>
</comment>
<evidence type="ECO:0000256" key="14">
    <source>
        <dbReference type="ARBA" id="ARBA00043976"/>
    </source>
</evidence>
<dbReference type="InterPro" id="IPR040569">
    <property type="entry name" value="Znf_Rg"/>
</dbReference>
<dbReference type="PANTHER" id="PTHR43505">
    <property type="entry name" value="REVERSE GYRASE"/>
    <property type="match status" value="1"/>
</dbReference>
<evidence type="ECO:0000256" key="9">
    <source>
        <dbReference type="ARBA" id="ARBA00022840"/>
    </source>
</evidence>
<dbReference type="EC" id="5.6.2.-" evidence="16"/>
<evidence type="ECO:0000256" key="13">
    <source>
        <dbReference type="ARBA" id="ARBA00023235"/>
    </source>
</evidence>
<dbReference type="PROSITE" id="PS50880">
    <property type="entry name" value="TOPRIM"/>
    <property type="match status" value="1"/>
</dbReference>
<dbReference type="GO" id="GO:0003677">
    <property type="term" value="F:DNA binding"/>
    <property type="evidence" value="ECO:0007669"/>
    <property type="project" value="UniProtKB-UniRule"/>
</dbReference>
<dbReference type="NCBIfam" id="TIGR01054">
    <property type="entry name" value="rgy"/>
    <property type="match status" value="1"/>
</dbReference>
<dbReference type="GO" id="GO:0005524">
    <property type="term" value="F:ATP binding"/>
    <property type="evidence" value="ECO:0007669"/>
    <property type="project" value="UniProtKB-UniRule"/>
</dbReference>
<evidence type="ECO:0000256" key="3">
    <source>
        <dbReference type="ARBA" id="ARBA00011245"/>
    </source>
</evidence>
<comment type="function">
    <text evidence="17">Modifies the topological state of DNA by introducing positive supercoils in an ATP-dependent process, increasing the linking number in steps of +1. Binds to single-stranded DNA, transiently cleaves and then rejoins the ends, introducing a positive supercoil in the process. The scissile phosphodiester is attacked by the catalytic tyrosine of the enzyme, resulting in the formation of a DNA-(5'-phosphotyrosyl)-enzyme intermediate. Involved in rewinding DNA strands in regions of the chromosome that have opened up to allow replication, transcription, DNA repair and/or for DNA protection.</text>
</comment>
<dbReference type="InterPro" id="IPR013497">
    <property type="entry name" value="Topo_IA_cen"/>
</dbReference>
<dbReference type="InterPro" id="IPR003593">
    <property type="entry name" value="AAA+_ATPase"/>
</dbReference>
<dbReference type="InterPro" id="IPR014001">
    <property type="entry name" value="Helicase_ATP-bd"/>
</dbReference>
<dbReference type="CDD" id="cd00186">
    <property type="entry name" value="TOP1Ac"/>
    <property type="match status" value="1"/>
</dbReference>
<dbReference type="SMART" id="SM00487">
    <property type="entry name" value="DEXDc"/>
    <property type="match status" value="1"/>
</dbReference>
<dbReference type="InterPro" id="IPR003601">
    <property type="entry name" value="Topo_IA_2"/>
</dbReference>
<dbReference type="InterPro" id="IPR005736">
    <property type="entry name" value="Reverse_gyrase"/>
</dbReference>
<dbReference type="InterPro" id="IPR013824">
    <property type="entry name" value="Topo_IA_cen_sub1"/>
</dbReference>
<dbReference type="Gene3D" id="2.60.510.20">
    <property type="match status" value="1"/>
</dbReference>
<comment type="cofactor">
    <cofactor evidence="1">
        <name>Mg(2+)</name>
        <dbReference type="ChEBI" id="CHEBI:18420"/>
    </cofactor>
</comment>
<dbReference type="Gene3D" id="3.40.50.300">
    <property type="entry name" value="P-loop containing nucleotide triphosphate hydrolases"/>
    <property type="match status" value="3"/>
</dbReference>
<keyword evidence="12 16" id="KW-0238">DNA-binding</keyword>
<dbReference type="PROSITE" id="PS51192">
    <property type="entry name" value="HELICASE_ATP_BIND_1"/>
    <property type="match status" value="1"/>
</dbReference>
<evidence type="ECO:0000256" key="1">
    <source>
        <dbReference type="ARBA" id="ARBA00001946"/>
    </source>
</evidence>
<dbReference type="PRINTS" id="PR00417">
    <property type="entry name" value="PRTPISMRASEI"/>
</dbReference>
<comment type="similarity">
    <text evidence="14 16">In the N-terminal section; belongs to the DEAD box helicase family. DDVD subfamily.</text>
</comment>
<dbReference type="InterPro" id="IPR006171">
    <property type="entry name" value="TOPRIM_dom"/>
</dbReference>
<evidence type="ECO:0000259" key="20">
    <source>
        <dbReference type="PROSITE" id="PS52036"/>
    </source>
</evidence>
<dbReference type="Gene3D" id="3.40.50.140">
    <property type="match status" value="1"/>
</dbReference>
<dbReference type="Pfam" id="PF00270">
    <property type="entry name" value="DEAD"/>
    <property type="match status" value="1"/>
</dbReference>
<gene>
    <name evidence="16 22" type="primary">rgy</name>
    <name evidence="22" type="ORF">HA332_11355</name>
</gene>
<dbReference type="PROSITE" id="PS52036">
    <property type="entry name" value="ZF_RG_N"/>
    <property type="match status" value="1"/>
</dbReference>
<comment type="cofactor">
    <cofactor evidence="16">
        <name>Zn(2+)</name>
        <dbReference type="ChEBI" id="CHEBI:29105"/>
    </cofactor>
    <text evidence="16">Binds 1 or 2 zinc ions per subunit.</text>
</comment>
<dbReference type="Pfam" id="PF17915">
    <property type="entry name" value="zf_Rg"/>
    <property type="match status" value="1"/>
</dbReference>
<feature type="binding site" evidence="16">
    <location>
        <position position="89"/>
    </location>
    <ligand>
        <name>ATP</name>
        <dbReference type="ChEBI" id="CHEBI:30616"/>
    </ligand>
</feature>
<dbReference type="GO" id="GO:0016787">
    <property type="term" value="F:hydrolase activity"/>
    <property type="evidence" value="ECO:0007669"/>
    <property type="project" value="UniProtKB-KW"/>
</dbReference>
<feature type="region of interest" description="Topoisomerase I" evidence="16">
    <location>
        <begin position="606"/>
        <end position="1233"/>
    </location>
</feature>
<feature type="active site" description="O-(5'-phospho-DNA)-tyrosine intermediate" evidence="16">
    <location>
        <position position="947"/>
    </location>
</feature>
<dbReference type="PANTHER" id="PTHR43505:SF1">
    <property type="entry name" value="REVERSE GYRASE"/>
    <property type="match status" value="1"/>
</dbReference>
<dbReference type="SMART" id="SM00493">
    <property type="entry name" value="TOPRIM"/>
    <property type="match status" value="1"/>
</dbReference>
<dbReference type="CDD" id="cd17924">
    <property type="entry name" value="DDXDc_reverse_gyrase"/>
    <property type="match status" value="1"/>
</dbReference>
<sequence>MNTIPSSNYLSSCPNCGRVISAERLYKGSVCSECLEEDREFNSIRELVNELSRLNKLNRLNYIKEVLREYDIFVELFKRIIGFPPFGPQKSWIIRVLRKESFAIIAPPGLGKTTFGIITSLYFSSKNFRSILIFPTRSLVKQAVDRISMYSNKTNIETKLLYYHSGINESQKQELYKALNAGDFNIFIATNRFFIDKINELKNIKYDFMFVDDVDTALKSSKSAETILNLAGFSKDDILSVKELLRKSREDESVYTKIQEIRGNKLKGKTIVFSSATLTRGNPVLSALMGFRPGSSVIYLRKIIDTYAYLPNNDDDVVNLLKELLNKLGEGGLIFVPVDKGQEYAKFLEAKLSDSFNVVTITSSNTNKIEDFANGNIYALIGSATHYGILVRGIDIPWRVKYAIFVGIPKFKFKIGEVMNLVALSRILSMIGLITKDQDIVRLAGRVRGKLRKLSPAAISMLTNQAREGKLEDETLLRAYEVVNKYLEDKDILKKIAELGDLVISNGYILMPDYLTYIQASGRTSRIYGGELTTGLSVLLIDDINLFNILNRKLSLILDEIIWQELQIKKNKIGSSDLTEIINKINEERERILKVKKEGEIEPSLQKVKTVLFIVESPNKAKTISNFFAKPSIRQLENIRAFETVLEDKILIVAATGGHVYDLTTQNIGIYGVEVQQQNSHFNFIPYYNTIKKCINGHQFTDFEQGNQCPKCHTTQIILDKTATIDALRKLALEADEILIGTDPDTEGEKIAWDIYLALKPFNSNIKRAEFHEVTRKAILQAINNPRPFNVNLVKSQIVRRIEDRWIGFKLSTKLQEDFWKEYCKNYNCKSEENKNLSAGRVQSPVLNWIVNRYDEYNANKTKIYYGSIKGIDELKFYVFKQNEKIRKNANIYVKIINTKVLEEEINPLPPYTTDTLLYDANQFYGISASETMKIAQDLFELGLITYHRTDSTRISNTGISIAEGYLKQIAGENYTKIFKPRSWGEGGAHEAIRPTRPLDVDQLRLLVDEGEIELAKKITRAHFLIYDLIFRRFITSQLVPLKVIKERIEYKICEDSNCNSELKTLQNYSEFITDIKLPIQLDYSKFLYLPTTRIIKNSIIKKLQETTGSTNAELVSKIQLTGSFVKSTVNLYTQAELVAEMKRKEIGRPSTYATIISTILKRGYVIESKKTKKLIPTQLGKEVNKYLNQKFSSFVSEERTRNLLQLMDMVEQGKQDYIQILKDIYYEIKSIR</sequence>
<dbReference type="SMART" id="SM00437">
    <property type="entry name" value="TOP1Ac"/>
    <property type="match status" value="1"/>
</dbReference>
<keyword evidence="8 16" id="KW-0862">Zinc</keyword>
<keyword evidence="11 16" id="KW-0799">Topoisomerase</keyword>
<dbReference type="PROSITE" id="PS52037">
    <property type="entry name" value="ZF_RG_C"/>
    <property type="match status" value="1"/>
</dbReference>
<dbReference type="AlphaFoldDB" id="A0A832WWU7"/>
<evidence type="ECO:0000256" key="11">
    <source>
        <dbReference type="ARBA" id="ARBA00023029"/>
    </source>
</evidence>
<comment type="subunit">
    <text evidence="3 16">Monomer.</text>
</comment>
<comment type="domain">
    <text evidence="16">Introduction of positive supercoils requires the cooperation of both domains. The helicase-like domain probably does not directly unwind DNA, but more likely acts by driving ATP-dependent conformational changes within the whole enzyme. A beta hairpin in the 'latch' region of the N-terminal domain plays a regulatory role in the enzyme, repressing topoisomerase activity in the absence of ATP and preventing the enzyme from acting as an ATP-independent relaxing enzyme; it also helps to coordinate nucleotide hydrolysis by the ATPase domain with the supercoiling activity of the topoisomerase domain.</text>
</comment>
<feature type="domain" description="Topo IA-type catalytic" evidence="21">
    <location>
        <begin position="790"/>
        <end position="1233"/>
    </location>
</feature>
<dbReference type="InterPro" id="IPR003602">
    <property type="entry name" value="Topo_IA_DNA-bd_dom"/>
</dbReference>
<dbReference type="GeneID" id="1458298"/>
<dbReference type="InterPro" id="IPR034142">
    <property type="entry name" value="TOPRIM_RevGyr"/>
</dbReference>
<dbReference type="CDD" id="cd03361">
    <property type="entry name" value="TOPRIM_TopoIA_RevGyr"/>
    <property type="match status" value="1"/>
</dbReference>
<dbReference type="SMART" id="SM00382">
    <property type="entry name" value="AAA"/>
    <property type="match status" value="1"/>
</dbReference>
<accession>A0A832WWU7</accession>
<evidence type="ECO:0000256" key="17">
    <source>
        <dbReference type="RuleBase" id="RU004026"/>
    </source>
</evidence>
<dbReference type="CDD" id="cd18798">
    <property type="entry name" value="SF2_C_reverse_gyrase"/>
    <property type="match status" value="1"/>
</dbReference>
<keyword evidence="7 16" id="KW-0863">Zinc-finger</keyword>
<keyword evidence="5 16" id="KW-0479">Metal-binding</keyword>
<feature type="domain" description="RG N-terminal-type" evidence="20">
    <location>
        <begin position="1"/>
        <end position="41"/>
    </location>
</feature>
<dbReference type="GO" id="GO:0008270">
    <property type="term" value="F:zinc ion binding"/>
    <property type="evidence" value="ECO:0007669"/>
    <property type="project" value="UniProtKB-UniRule"/>
</dbReference>
<comment type="catalytic activity">
    <reaction evidence="15 16 17">
        <text>ATP + H2O = ADP + phosphate + H(+)</text>
        <dbReference type="Rhea" id="RHEA:13065"/>
        <dbReference type="ChEBI" id="CHEBI:15377"/>
        <dbReference type="ChEBI" id="CHEBI:15378"/>
        <dbReference type="ChEBI" id="CHEBI:30616"/>
        <dbReference type="ChEBI" id="CHEBI:43474"/>
        <dbReference type="ChEBI" id="CHEBI:456216"/>
    </reaction>
</comment>
<dbReference type="Pfam" id="PF01751">
    <property type="entry name" value="Toprim"/>
    <property type="match status" value="1"/>
</dbReference>
<dbReference type="Pfam" id="PF01131">
    <property type="entry name" value="Topoisom_bac"/>
    <property type="match status" value="1"/>
</dbReference>
<evidence type="ECO:0000256" key="4">
    <source>
        <dbReference type="ARBA" id="ARBA00022490"/>
    </source>
</evidence>
<evidence type="ECO:0000313" key="22">
    <source>
        <dbReference type="EMBL" id="HII74946.1"/>
    </source>
</evidence>
<dbReference type="SUPFAM" id="SSF56712">
    <property type="entry name" value="Prokaryotic type I DNA topoisomerase"/>
    <property type="match status" value="1"/>
</dbReference>
<keyword evidence="6 16" id="KW-0547">Nucleotide-binding</keyword>
<keyword evidence="13 16" id="KW-0413">Isomerase</keyword>
<feature type="domain" description="Toprim" evidence="18">
    <location>
        <begin position="610"/>
        <end position="774"/>
    </location>
</feature>
<dbReference type="GO" id="GO:0005737">
    <property type="term" value="C:cytoplasm"/>
    <property type="evidence" value="ECO:0007669"/>
    <property type="project" value="UniProtKB-SubCell"/>
</dbReference>
<dbReference type="InterPro" id="IPR011545">
    <property type="entry name" value="DEAD/DEAH_box_helicase_dom"/>
</dbReference>
<organism evidence="22 23">
    <name type="scientific">Sulfurisphaera tokodaii</name>
    <dbReference type="NCBI Taxonomy" id="111955"/>
    <lineage>
        <taxon>Archaea</taxon>
        <taxon>Thermoproteota</taxon>
        <taxon>Thermoprotei</taxon>
        <taxon>Sulfolobales</taxon>
        <taxon>Sulfolobaceae</taxon>
        <taxon>Sulfurisphaera</taxon>
    </lineage>
</organism>
<protein>
    <recommendedName>
        <fullName evidence="16 17">Reverse gyrase</fullName>
        <ecNumber evidence="16">5.6.2.-</ecNumber>
    </recommendedName>
</protein>
<feature type="domain" description="Helicase ATP-binding" evidence="19">
    <location>
        <begin position="93"/>
        <end position="296"/>
    </location>
</feature>
<dbReference type="SUPFAM" id="SSF52540">
    <property type="entry name" value="P-loop containing nucleoside triphosphate hydrolases"/>
    <property type="match status" value="2"/>
</dbReference>
<evidence type="ECO:0000259" key="18">
    <source>
        <dbReference type="PROSITE" id="PS50880"/>
    </source>
</evidence>
<evidence type="ECO:0000259" key="19">
    <source>
        <dbReference type="PROSITE" id="PS51192"/>
    </source>
</evidence>
<dbReference type="PROSITE" id="PS52039">
    <property type="entry name" value="TOPO_IA_2"/>
    <property type="match status" value="1"/>
</dbReference>
<keyword evidence="10" id="KW-0460">Magnesium</keyword>
<evidence type="ECO:0000256" key="7">
    <source>
        <dbReference type="ARBA" id="ARBA00022771"/>
    </source>
</evidence>
<evidence type="ECO:0000256" key="16">
    <source>
        <dbReference type="HAMAP-Rule" id="MF_01125"/>
    </source>
</evidence>
<keyword evidence="16 22" id="KW-0378">Hydrolase</keyword>
<dbReference type="Proteomes" id="UP000646844">
    <property type="component" value="Unassembled WGS sequence"/>
</dbReference>
<dbReference type="GO" id="GO:0006260">
    <property type="term" value="P:DNA replication"/>
    <property type="evidence" value="ECO:0007669"/>
    <property type="project" value="UniProtKB-UniRule"/>
</dbReference>
<keyword evidence="4 16" id="KW-0963">Cytoplasm</keyword>
<dbReference type="HAMAP" id="MF_01125">
    <property type="entry name" value="Reverse_gyrase"/>
    <property type="match status" value="1"/>
</dbReference>
<dbReference type="Gene3D" id="1.10.460.10">
    <property type="entry name" value="Topoisomerase I, domain 2"/>
    <property type="match status" value="1"/>
</dbReference>
<dbReference type="SMART" id="SM00436">
    <property type="entry name" value="TOP1Bc"/>
    <property type="match status" value="1"/>
</dbReference>
<comment type="miscellaneous">
    <text evidence="16">This enzyme is the only unique feature of hyperthermophilic bacteria/archaea known and seems to be essential for adaptation to life at high temperatures. It may play a role in stabilization of DNA at high temperatures.</text>
</comment>
<dbReference type="GO" id="GO:0160097">
    <property type="term" value="F:reverse gyrase activity"/>
    <property type="evidence" value="ECO:0007669"/>
    <property type="project" value="UniProtKB-UniRule"/>
</dbReference>
<dbReference type="InterPro" id="IPR023405">
    <property type="entry name" value="Topo_IA_core_domain"/>
</dbReference>
<evidence type="ECO:0000256" key="5">
    <source>
        <dbReference type="ARBA" id="ARBA00022723"/>
    </source>
</evidence>
<dbReference type="Gene3D" id="1.10.290.10">
    <property type="entry name" value="Topoisomerase I, domain 4"/>
    <property type="match status" value="1"/>
</dbReference>
<evidence type="ECO:0000256" key="6">
    <source>
        <dbReference type="ARBA" id="ARBA00022741"/>
    </source>
</evidence>
<dbReference type="InterPro" id="IPR027417">
    <property type="entry name" value="P-loop_NTPase"/>
</dbReference>
<evidence type="ECO:0000256" key="2">
    <source>
        <dbReference type="ARBA" id="ARBA00004496"/>
    </source>
</evidence>
<dbReference type="EMBL" id="DUJO01000051">
    <property type="protein sequence ID" value="HII74946.1"/>
    <property type="molecule type" value="Genomic_DNA"/>
</dbReference>
<dbReference type="OMA" id="GVATYYG"/>
<evidence type="ECO:0000256" key="15">
    <source>
        <dbReference type="ARBA" id="ARBA00049360"/>
    </source>
</evidence>
<dbReference type="SMR" id="A0A832WWU7"/>
<reference evidence="22" key="1">
    <citation type="journal article" date="2020" name="bioRxiv">
        <title>A rank-normalized archaeal taxonomy based on genome phylogeny resolves widespread incomplete and uneven classifications.</title>
        <authorList>
            <person name="Rinke C."/>
            <person name="Chuvochina M."/>
            <person name="Mussig A.J."/>
            <person name="Chaumeil P.-A."/>
            <person name="Waite D.W."/>
            <person name="Whitman W.B."/>
            <person name="Parks D.H."/>
            <person name="Hugenholtz P."/>
        </authorList>
    </citation>
    <scope>NUCLEOTIDE SEQUENCE</scope>
    <source>
        <strain evidence="22">UBA8838</strain>
    </source>
</reference>
<dbReference type="RefSeq" id="WP_052846290.1">
    <property type="nucleotide sequence ID" value="NZ_BAABQO010000021.1"/>
</dbReference>
<evidence type="ECO:0000259" key="21">
    <source>
        <dbReference type="PROSITE" id="PS52039"/>
    </source>
</evidence>
<proteinExistence type="inferred from homology"/>
<keyword evidence="9 16" id="KW-0067">ATP-binding</keyword>
<comment type="caution">
    <text evidence="22">The sequence shown here is derived from an EMBL/GenBank/DDBJ whole genome shotgun (WGS) entry which is preliminary data.</text>
</comment>
<name>A0A832WWU7_9CREN</name>
<comment type="function">
    <text evidence="16">Modifies the topological state of DNA by introducing positive supercoils in an ATP-dependent process, increasing the linking number in steps of +1. Binds to single-stranded DNA, transiently cleaves and then rejoins the ends, introducing a positive supercoil in the process. The scissile phosphodiester is attacked by the catalytic tyrosine of the enzyme, resulting in the formation of a DNA-(5'-phosphotyrosyl)-enzyme intermediate. Probably involved in rewinding DNA strands in regions of the chromosome that have opened up to allow replication, transcription, DNA repair and/or for DNA protection.</text>
</comment>
<comment type="subcellular location">
    <subcellularLocation>
        <location evidence="2 16">Cytoplasm</location>
    </subcellularLocation>
</comment>
<dbReference type="GO" id="GO:0006265">
    <property type="term" value="P:DNA topological change"/>
    <property type="evidence" value="ECO:0007669"/>
    <property type="project" value="UniProtKB-UniRule"/>
</dbReference>
<dbReference type="InterPro" id="IPR013826">
    <property type="entry name" value="Topo_IA_cen_sub3"/>
</dbReference>
<evidence type="ECO:0000313" key="23">
    <source>
        <dbReference type="Proteomes" id="UP000646844"/>
    </source>
</evidence>